<dbReference type="PANTHER" id="PTHR43284:SF1">
    <property type="entry name" value="ASPARAGINE SYNTHETASE"/>
    <property type="match status" value="1"/>
</dbReference>
<dbReference type="InterPro" id="IPR033738">
    <property type="entry name" value="AsnB_N"/>
</dbReference>
<organism evidence="10 11">
    <name type="scientific">Streptomyces stramineus</name>
    <dbReference type="NCBI Taxonomy" id="173861"/>
    <lineage>
        <taxon>Bacteria</taxon>
        <taxon>Bacillati</taxon>
        <taxon>Actinomycetota</taxon>
        <taxon>Actinomycetes</taxon>
        <taxon>Kitasatosporales</taxon>
        <taxon>Streptomycetaceae</taxon>
        <taxon>Streptomyces</taxon>
    </lineage>
</organism>
<evidence type="ECO:0000313" key="10">
    <source>
        <dbReference type="EMBL" id="GAA0487933.1"/>
    </source>
</evidence>
<dbReference type="PIRSF" id="PIRSF001589">
    <property type="entry name" value="Asn_synthetase_glu-h"/>
    <property type="match status" value="1"/>
</dbReference>
<evidence type="ECO:0000256" key="4">
    <source>
        <dbReference type="ARBA" id="ARBA00022741"/>
    </source>
</evidence>
<protein>
    <recommendedName>
        <fullName evidence="3">asparagine synthase (glutamine-hydrolyzing)</fullName>
        <ecNumber evidence="3">6.3.5.4</ecNumber>
    </recommendedName>
</protein>
<evidence type="ECO:0000256" key="2">
    <source>
        <dbReference type="ARBA" id="ARBA00005752"/>
    </source>
</evidence>
<gene>
    <name evidence="10" type="primary">asnB_5</name>
    <name evidence="10" type="ORF">GCM10009544_56410</name>
</gene>
<evidence type="ECO:0000313" key="11">
    <source>
        <dbReference type="Proteomes" id="UP001499895"/>
    </source>
</evidence>
<evidence type="ECO:0000256" key="7">
    <source>
        <dbReference type="ARBA" id="ARBA00022962"/>
    </source>
</evidence>
<evidence type="ECO:0000256" key="8">
    <source>
        <dbReference type="ARBA" id="ARBA00048741"/>
    </source>
</evidence>
<dbReference type="Pfam" id="PF13537">
    <property type="entry name" value="GATase_7"/>
    <property type="match status" value="1"/>
</dbReference>
<dbReference type="InterPro" id="IPR014729">
    <property type="entry name" value="Rossmann-like_a/b/a_fold"/>
</dbReference>
<dbReference type="EMBL" id="BAAAHB010000102">
    <property type="protein sequence ID" value="GAA0487933.1"/>
    <property type="molecule type" value="Genomic_DNA"/>
</dbReference>
<keyword evidence="5" id="KW-0067">ATP-binding</keyword>
<evidence type="ECO:0000259" key="9">
    <source>
        <dbReference type="PROSITE" id="PS51278"/>
    </source>
</evidence>
<dbReference type="CDD" id="cd00712">
    <property type="entry name" value="AsnB"/>
    <property type="match status" value="1"/>
</dbReference>
<dbReference type="PANTHER" id="PTHR43284">
    <property type="entry name" value="ASPARAGINE SYNTHETASE (GLUTAMINE-HYDROLYZING)"/>
    <property type="match status" value="1"/>
</dbReference>
<proteinExistence type="inferred from homology"/>
<dbReference type="InterPro" id="IPR001962">
    <property type="entry name" value="Asn_synthase"/>
</dbReference>
<dbReference type="InterPro" id="IPR017932">
    <property type="entry name" value="GATase_2_dom"/>
</dbReference>
<comment type="similarity">
    <text evidence="2">Belongs to the asparagine synthetase family.</text>
</comment>
<dbReference type="Gene3D" id="3.40.50.620">
    <property type="entry name" value="HUPs"/>
    <property type="match status" value="2"/>
</dbReference>
<evidence type="ECO:0000256" key="6">
    <source>
        <dbReference type="ARBA" id="ARBA00022888"/>
    </source>
</evidence>
<dbReference type="SUPFAM" id="SSF52402">
    <property type="entry name" value="Adenine nucleotide alpha hydrolases-like"/>
    <property type="match status" value="1"/>
</dbReference>
<reference evidence="10 11" key="1">
    <citation type="journal article" date="2019" name="Int. J. Syst. Evol. Microbiol.">
        <title>The Global Catalogue of Microorganisms (GCM) 10K type strain sequencing project: providing services to taxonomists for standard genome sequencing and annotation.</title>
        <authorList>
            <consortium name="The Broad Institute Genomics Platform"/>
            <consortium name="The Broad Institute Genome Sequencing Center for Infectious Disease"/>
            <person name="Wu L."/>
            <person name="Ma J."/>
        </authorList>
    </citation>
    <scope>NUCLEOTIDE SEQUENCE [LARGE SCALE GENOMIC DNA]</scope>
    <source>
        <strain evidence="10 11">JCM 10649</strain>
    </source>
</reference>
<dbReference type="RefSeq" id="WP_344096050.1">
    <property type="nucleotide sequence ID" value="NZ_BAAAHB010000102.1"/>
</dbReference>
<name>A0ABN1B0Q1_9ACTN</name>
<evidence type="ECO:0000256" key="1">
    <source>
        <dbReference type="ARBA" id="ARBA00005187"/>
    </source>
</evidence>
<dbReference type="PROSITE" id="PS51278">
    <property type="entry name" value="GATASE_TYPE_2"/>
    <property type="match status" value="1"/>
</dbReference>
<dbReference type="InterPro" id="IPR029055">
    <property type="entry name" value="Ntn_hydrolases_N"/>
</dbReference>
<evidence type="ECO:0000256" key="3">
    <source>
        <dbReference type="ARBA" id="ARBA00012737"/>
    </source>
</evidence>
<dbReference type="InterPro" id="IPR051786">
    <property type="entry name" value="ASN_synthetase/amidase"/>
</dbReference>
<feature type="domain" description="Glutamine amidotransferase type-2" evidence="9">
    <location>
        <begin position="2"/>
        <end position="211"/>
    </location>
</feature>
<keyword evidence="6" id="KW-0028">Amino-acid biosynthesis</keyword>
<dbReference type="InterPro" id="IPR006426">
    <property type="entry name" value="Asn_synth_AEB"/>
</dbReference>
<dbReference type="SUPFAM" id="SSF56235">
    <property type="entry name" value="N-terminal nucleophile aminohydrolases (Ntn hydrolases)"/>
    <property type="match status" value="1"/>
</dbReference>
<dbReference type="CDD" id="cd01991">
    <property type="entry name" value="Asn_synthase_B_C"/>
    <property type="match status" value="1"/>
</dbReference>
<accession>A0ABN1B0Q1</accession>
<keyword evidence="7" id="KW-0315">Glutamine amidotransferase</keyword>
<evidence type="ECO:0000256" key="5">
    <source>
        <dbReference type="ARBA" id="ARBA00022840"/>
    </source>
</evidence>
<sequence length="639" mass="68842">MCGIVATFSARGGVTERTLAGAMDRLRPRGPDGEGTWCSPGGHAALGHTRLAVIAPRAGHQPIAGPHGLVQLVANGEFYGYREVRRELRAAGCRFRTGSDSEIALHLYLRDGPRALERLRGEFAFVLWDERHRTLFAARDRFGVKPLYYTLLDGRLHLASEIKALLACGAPAAWDTASFAAHLQLGLPPDRTLFAGIRQLPPGCHLTAEADGDTVRIRVRPYWDLDYPPTADLAPPDPRRLDAHLGAVREGIDDAVRLRTVADVPLACHLSGGLDSTSVAATAARHTTLTAFTVRFDDPAFDESAVARRTAAHLGIRHREVGSEPGCFAAHLREAVRAGEMVQENSHGVARYLHSARIKKEGFTAVLAGEGGDEVFVGYPQFRKDLSLSLSTTARARAAKGYAALAAQGLPPYLRRILGTLGFLPSWIVERHLAVTQPVTALLRPEFAAELAAADSAGPLLDAGAAQLAGRAPVHQSTYLFAKSWLPGYILAAERLDSAQAVEVRLPLFDHHLFATVRTTPLAWYDKDGSGKYPLRAALRDRLPDEVARGAKRPFFAPPAVGDTTLLTALRDLAEGPAARNSPFFDPHAVRTLLHRLTAAPPARRTAGERLLQLVAGTAVLADVFGLAGPGPREGGHRD</sequence>
<comment type="caution">
    <text evidence="10">The sequence shown here is derived from an EMBL/GenBank/DDBJ whole genome shotgun (WGS) entry which is preliminary data.</text>
</comment>
<keyword evidence="6" id="KW-0061">Asparagine biosynthesis</keyword>
<dbReference type="EC" id="6.3.5.4" evidence="3"/>
<comment type="catalytic activity">
    <reaction evidence="8">
        <text>L-aspartate + L-glutamine + ATP + H2O = L-asparagine + L-glutamate + AMP + diphosphate + H(+)</text>
        <dbReference type="Rhea" id="RHEA:12228"/>
        <dbReference type="ChEBI" id="CHEBI:15377"/>
        <dbReference type="ChEBI" id="CHEBI:15378"/>
        <dbReference type="ChEBI" id="CHEBI:29985"/>
        <dbReference type="ChEBI" id="CHEBI:29991"/>
        <dbReference type="ChEBI" id="CHEBI:30616"/>
        <dbReference type="ChEBI" id="CHEBI:33019"/>
        <dbReference type="ChEBI" id="CHEBI:58048"/>
        <dbReference type="ChEBI" id="CHEBI:58359"/>
        <dbReference type="ChEBI" id="CHEBI:456215"/>
        <dbReference type="EC" id="6.3.5.4"/>
    </reaction>
</comment>
<dbReference type="Proteomes" id="UP001499895">
    <property type="component" value="Unassembled WGS sequence"/>
</dbReference>
<keyword evidence="4" id="KW-0547">Nucleotide-binding</keyword>
<dbReference type="Gene3D" id="3.60.20.10">
    <property type="entry name" value="Glutamine Phosphoribosylpyrophosphate, subunit 1, domain 1"/>
    <property type="match status" value="1"/>
</dbReference>
<keyword evidence="11" id="KW-1185">Reference proteome</keyword>
<comment type="pathway">
    <text evidence="1">Amino-acid biosynthesis; L-asparagine biosynthesis; L-asparagine from L-aspartate (L-Gln route): step 1/1.</text>
</comment>
<dbReference type="NCBIfam" id="TIGR01536">
    <property type="entry name" value="asn_synth_AEB"/>
    <property type="match status" value="1"/>
</dbReference>
<dbReference type="Pfam" id="PF00733">
    <property type="entry name" value="Asn_synthase"/>
    <property type="match status" value="1"/>
</dbReference>